<feature type="compositionally biased region" description="Basic residues" evidence="1">
    <location>
        <begin position="1"/>
        <end position="20"/>
    </location>
</feature>
<organism evidence="2 3">
    <name type="scientific">Phytophthora megakarya</name>
    <dbReference type="NCBI Taxonomy" id="4795"/>
    <lineage>
        <taxon>Eukaryota</taxon>
        <taxon>Sar</taxon>
        <taxon>Stramenopiles</taxon>
        <taxon>Oomycota</taxon>
        <taxon>Peronosporomycetes</taxon>
        <taxon>Peronosporales</taxon>
        <taxon>Peronosporaceae</taxon>
        <taxon>Phytophthora</taxon>
    </lineage>
</organism>
<feature type="region of interest" description="Disordered" evidence="1">
    <location>
        <begin position="1"/>
        <end position="23"/>
    </location>
</feature>
<dbReference type="Proteomes" id="UP000198211">
    <property type="component" value="Unassembled WGS sequence"/>
</dbReference>
<proteinExistence type="predicted"/>
<evidence type="ECO:0000313" key="2">
    <source>
        <dbReference type="EMBL" id="OWZ19258.1"/>
    </source>
</evidence>
<dbReference type="AlphaFoldDB" id="A0A225WPL0"/>
<comment type="caution">
    <text evidence="2">The sequence shown here is derived from an EMBL/GenBank/DDBJ whole genome shotgun (WGS) entry which is preliminary data.</text>
</comment>
<feature type="region of interest" description="Disordered" evidence="1">
    <location>
        <begin position="79"/>
        <end position="100"/>
    </location>
</feature>
<feature type="compositionally biased region" description="Basic residues" evidence="1">
    <location>
        <begin position="161"/>
        <end position="170"/>
    </location>
</feature>
<gene>
    <name evidence="2" type="ORF">PHMEG_0006526</name>
</gene>
<feature type="compositionally biased region" description="Basic and acidic residues" evidence="1">
    <location>
        <begin position="136"/>
        <end position="153"/>
    </location>
</feature>
<keyword evidence="3" id="KW-1185">Reference proteome</keyword>
<protein>
    <submittedName>
        <fullName evidence="2">Uncharacterized protein</fullName>
    </submittedName>
</protein>
<feature type="compositionally biased region" description="Polar residues" evidence="1">
    <location>
        <begin position="79"/>
        <end position="93"/>
    </location>
</feature>
<evidence type="ECO:0000256" key="1">
    <source>
        <dbReference type="SAM" id="MobiDB-lite"/>
    </source>
</evidence>
<dbReference type="EMBL" id="NBNE01000465">
    <property type="protein sequence ID" value="OWZ19258.1"/>
    <property type="molecule type" value="Genomic_DNA"/>
</dbReference>
<evidence type="ECO:0000313" key="3">
    <source>
        <dbReference type="Proteomes" id="UP000198211"/>
    </source>
</evidence>
<feature type="region of interest" description="Disordered" evidence="1">
    <location>
        <begin position="113"/>
        <end position="174"/>
    </location>
</feature>
<dbReference type="OrthoDB" id="119108at2759"/>
<name>A0A225WPL0_9STRA</name>
<accession>A0A225WPL0</accession>
<reference evidence="3" key="1">
    <citation type="submission" date="2017-03" db="EMBL/GenBank/DDBJ databases">
        <title>Phytopthora megakarya and P. palmivora, two closely related causual agents of cacao black pod achieved similar genome size and gene model numbers by different mechanisms.</title>
        <authorList>
            <person name="Ali S."/>
            <person name="Shao J."/>
            <person name="Larry D.J."/>
            <person name="Kronmiller B."/>
            <person name="Shen D."/>
            <person name="Strem M.D."/>
            <person name="Melnick R.L."/>
            <person name="Guiltinan M.J."/>
            <person name="Tyler B.M."/>
            <person name="Meinhardt L.W."/>
            <person name="Bailey B.A."/>
        </authorList>
    </citation>
    <scope>NUCLEOTIDE SEQUENCE [LARGE SCALE GENOMIC DNA]</scope>
    <source>
        <strain evidence="3">zdho120</strain>
    </source>
</reference>
<sequence length="230" mass="26273">MECLRRSTKRKDKATSKRPKSAVMPVSFKLHTEVLAEKRKLQHEEKEVAHLVNTQRRILGRKTVEDFARFKLIRRETAATRSRSLHCNGNTSKSRIHMESRPLLSARLATSEMVSNSLPRRPQSAKPVLQSQYRSTPDRTTHFKETEVVEKRSTARSSSSTKKKKKKKTSDRKSELLIPSLSAPVLADTQTLPICKKINIVVNMRNLKLLEEESPIDVPPVISREAWGDL</sequence>